<keyword evidence="1" id="KW-0812">Transmembrane</keyword>
<evidence type="ECO:0000313" key="2">
    <source>
        <dbReference type="EMBL" id="QDZ41502.1"/>
    </source>
</evidence>
<keyword evidence="3" id="KW-1185">Reference proteome</keyword>
<dbReference type="Proteomes" id="UP000318453">
    <property type="component" value="Chromosome"/>
</dbReference>
<feature type="transmembrane region" description="Helical" evidence="1">
    <location>
        <begin position="15"/>
        <end position="43"/>
    </location>
</feature>
<dbReference type="OrthoDB" id="514667at2"/>
<organism evidence="2 3">
    <name type="scientific">Euhalothece natronophila Z-M001</name>
    <dbReference type="NCBI Taxonomy" id="522448"/>
    <lineage>
        <taxon>Bacteria</taxon>
        <taxon>Bacillati</taxon>
        <taxon>Cyanobacteriota</taxon>
        <taxon>Cyanophyceae</taxon>
        <taxon>Oscillatoriophycideae</taxon>
        <taxon>Chroococcales</taxon>
        <taxon>Halothecacae</taxon>
        <taxon>Halothece cluster</taxon>
        <taxon>Euhalothece</taxon>
    </lineage>
</organism>
<evidence type="ECO:0000313" key="3">
    <source>
        <dbReference type="Proteomes" id="UP000318453"/>
    </source>
</evidence>
<gene>
    <name evidence="2" type="ORF">FRE64_10130</name>
</gene>
<name>A0A5B8NQG2_9CHRO</name>
<keyword evidence="1" id="KW-0472">Membrane</keyword>
<keyword evidence="1" id="KW-1133">Transmembrane helix</keyword>
<protein>
    <submittedName>
        <fullName evidence="2">Uncharacterized protein</fullName>
    </submittedName>
</protein>
<dbReference type="EMBL" id="CP042326">
    <property type="protein sequence ID" value="QDZ41502.1"/>
    <property type="molecule type" value="Genomic_DNA"/>
</dbReference>
<sequence>MFPFFKSLLNLIEPLLVPVCFVIAWGFIIALGLTLFNTIYYVIKRSQSMHKVPCPNCQFFTNDYRLKCTIKPLVANTEEAINCQDYCPR</sequence>
<evidence type="ECO:0000256" key="1">
    <source>
        <dbReference type="SAM" id="Phobius"/>
    </source>
</evidence>
<reference evidence="2" key="1">
    <citation type="submission" date="2019-08" db="EMBL/GenBank/DDBJ databases">
        <title>Carotenoids and Carotenoid Binding Proteins in the Halophilic Cyanobacterium Euhalothece sp. ZM00.</title>
        <authorList>
            <person name="Cho S.M."/>
            <person name="Song J.Y."/>
            <person name="Park Y.-I."/>
        </authorList>
    </citation>
    <scope>NUCLEOTIDE SEQUENCE [LARGE SCALE GENOMIC DNA]</scope>
    <source>
        <strain evidence="2">Z-M001</strain>
    </source>
</reference>
<accession>A0A5B8NQG2</accession>
<proteinExistence type="predicted"/>
<dbReference type="AlphaFoldDB" id="A0A5B8NQG2"/>
<dbReference type="KEGG" id="enn:FRE64_10130"/>